<proteinExistence type="predicted"/>
<gene>
    <name evidence="1" type="ORF">SAMN05421823_101231</name>
</gene>
<reference evidence="1 2" key="1">
    <citation type="submission" date="2016-10" db="EMBL/GenBank/DDBJ databases">
        <authorList>
            <person name="de Groot N.N."/>
        </authorList>
    </citation>
    <scope>NUCLEOTIDE SEQUENCE [LARGE SCALE GENOMIC DNA]</scope>
    <source>
        <strain evidence="1 2">DSM 25186</strain>
    </source>
</reference>
<accession>A0A1G8X110</accession>
<protein>
    <submittedName>
        <fullName evidence="1">Uncharacterized protein</fullName>
    </submittedName>
</protein>
<dbReference type="Proteomes" id="UP000198510">
    <property type="component" value="Unassembled WGS sequence"/>
</dbReference>
<dbReference type="EMBL" id="FNFO01000001">
    <property type="protein sequence ID" value="SDJ84027.1"/>
    <property type="molecule type" value="Genomic_DNA"/>
</dbReference>
<sequence>MVSIDFSLRGMAIDDQASSNHFGFSFSSC</sequence>
<evidence type="ECO:0000313" key="1">
    <source>
        <dbReference type="EMBL" id="SDJ84027.1"/>
    </source>
</evidence>
<organism evidence="1 2">
    <name type="scientific">Catalinimonas alkaloidigena</name>
    <dbReference type="NCBI Taxonomy" id="1075417"/>
    <lineage>
        <taxon>Bacteria</taxon>
        <taxon>Pseudomonadati</taxon>
        <taxon>Bacteroidota</taxon>
        <taxon>Cytophagia</taxon>
        <taxon>Cytophagales</taxon>
        <taxon>Catalimonadaceae</taxon>
        <taxon>Catalinimonas</taxon>
    </lineage>
</organism>
<dbReference type="AlphaFoldDB" id="A0A1G8X110"/>
<keyword evidence="2" id="KW-1185">Reference proteome</keyword>
<evidence type="ECO:0000313" key="2">
    <source>
        <dbReference type="Proteomes" id="UP000198510"/>
    </source>
</evidence>
<name>A0A1G8X110_9BACT</name>